<evidence type="ECO:0000313" key="3">
    <source>
        <dbReference type="Proteomes" id="UP000789901"/>
    </source>
</evidence>
<gene>
    <name evidence="2" type="ORF">GMARGA_LOCUS14717</name>
</gene>
<sequence>MTKDLISEVLEDHNVVKDLICRYRKETEPKEQQKIANIIKMILNKNNRLTNDFELLINKHLQLKKDLYELDSMKVPDEGYGTLLKRVIEEFEHHIQEEEKETYPKLKACLADDLLMKEGEKYEKTRNTVPTRPHPSAPDKPPLETAVGMAQAPIDKTLDQVRDFVETNQNPEGYNVIIRIGEDPNVKTFKAHSFVLKAQCPYFNAGLSSEWVKKEEDCLPTKILDLLCAADELILPEMIAYVEEQFILQHNKWLYENFDKILHTAFKHDLWKKLQEFCLDHICPDPDILFRSNNFLQCDESILENLLQRDDLIMKEIILWDFLVQWGRGQSPSLGDNYMEWSDENFLILKERLHKCIPHIRLSAILPEDFYAKVRPLKKIFPEELYEEVLWQYIKPRNALKFNLIHPPRSDPVNSHIINLKHVAMIASWVDRKPQGYSFDNHDKPILSRVRANHVDNAIYIYPSYGPQWGQNDLKTWGSFNADCCQCLRQRYEFPIRSSPDVFSAEEFEVFHLVKRNF</sequence>
<accession>A0ABN7V7N6</accession>
<proteinExistence type="predicted"/>
<keyword evidence="3" id="KW-1185">Reference proteome</keyword>
<dbReference type="Gene3D" id="3.30.710.10">
    <property type="entry name" value="Potassium Channel Kv1.1, Chain A"/>
    <property type="match status" value="1"/>
</dbReference>
<protein>
    <submittedName>
        <fullName evidence="2">44969_t:CDS:1</fullName>
    </submittedName>
</protein>
<dbReference type="PANTHER" id="PTHR35585:SF1">
    <property type="entry name" value="HHE DOMAIN PROTEIN (AFU_ORTHOLOGUE AFUA_4G00730)"/>
    <property type="match status" value="1"/>
</dbReference>
<organism evidence="2 3">
    <name type="scientific">Gigaspora margarita</name>
    <dbReference type="NCBI Taxonomy" id="4874"/>
    <lineage>
        <taxon>Eukaryota</taxon>
        <taxon>Fungi</taxon>
        <taxon>Fungi incertae sedis</taxon>
        <taxon>Mucoromycota</taxon>
        <taxon>Glomeromycotina</taxon>
        <taxon>Glomeromycetes</taxon>
        <taxon>Diversisporales</taxon>
        <taxon>Gigasporaceae</taxon>
        <taxon>Gigaspora</taxon>
    </lineage>
</organism>
<comment type="caution">
    <text evidence="2">The sequence shown here is derived from an EMBL/GenBank/DDBJ whole genome shotgun (WGS) entry which is preliminary data.</text>
</comment>
<dbReference type="Gene3D" id="1.25.40.420">
    <property type="match status" value="1"/>
</dbReference>
<dbReference type="SUPFAM" id="SSF54695">
    <property type="entry name" value="POZ domain"/>
    <property type="match status" value="1"/>
</dbReference>
<evidence type="ECO:0000313" key="2">
    <source>
        <dbReference type="EMBL" id="CAG8734503.1"/>
    </source>
</evidence>
<dbReference type="InterPro" id="IPR011333">
    <property type="entry name" value="SKP1/BTB/POZ_sf"/>
</dbReference>
<dbReference type="PROSITE" id="PS50097">
    <property type="entry name" value="BTB"/>
    <property type="match status" value="1"/>
</dbReference>
<name>A0ABN7V7N6_GIGMA</name>
<feature type="domain" description="BTB" evidence="1">
    <location>
        <begin position="174"/>
        <end position="242"/>
    </location>
</feature>
<reference evidence="2 3" key="1">
    <citation type="submission" date="2021-06" db="EMBL/GenBank/DDBJ databases">
        <authorList>
            <person name="Kallberg Y."/>
            <person name="Tangrot J."/>
            <person name="Rosling A."/>
        </authorList>
    </citation>
    <scope>NUCLEOTIDE SEQUENCE [LARGE SCALE GENOMIC DNA]</scope>
    <source>
        <strain evidence="2 3">120-4 pot B 10/14</strain>
    </source>
</reference>
<evidence type="ECO:0000259" key="1">
    <source>
        <dbReference type="PROSITE" id="PS50097"/>
    </source>
</evidence>
<dbReference type="InterPro" id="IPR000210">
    <property type="entry name" value="BTB/POZ_dom"/>
</dbReference>
<dbReference type="Proteomes" id="UP000789901">
    <property type="component" value="Unassembled WGS sequence"/>
</dbReference>
<dbReference type="EMBL" id="CAJVQB010009867">
    <property type="protein sequence ID" value="CAG8734503.1"/>
    <property type="molecule type" value="Genomic_DNA"/>
</dbReference>
<dbReference type="PANTHER" id="PTHR35585">
    <property type="entry name" value="HHE DOMAIN PROTEIN (AFU_ORTHOLOGUE AFUA_4G00730)"/>
    <property type="match status" value="1"/>
</dbReference>